<sequence>MDDRVRTALATYSSRMRASNQKFLHERISEIETRSLPSERARLDRFARVWHHTAHWPQPGERVCNPHVPTALVEQAHREEAITSLAAAKTLQHRFLNGVIEPSLADADWRRVFVEEFEQVVNGQIGADGQGRRSTLRVNEELKSFLKLADGVADPDFRASGICAWQVVPSGTGRAQDLDALRNDLAASFIHDFVSANDELLEEFCDDLDIIGGFQVGEAARDEDFLWYSYYLFCWRIGKDDDDGKEEDSEEGWCWRVAFLCTSDAAWNLDSPPLVFDSILEFLDWYGSWEERLDLSETLVDIYGEEEEEDD</sequence>
<organism evidence="1 2">
    <name type="scientific">Coleophoma crateriformis</name>
    <dbReference type="NCBI Taxonomy" id="565419"/>
    <lineage>
        <taxon>Eukaryota</taxon>
        <taxon>Fungi</taxon>
        <taxon>Dikarya</taxon>
        <taxon>Ascomycota</taxon>
        <taxon>Pezizomycotina</taxon>
        <taxon>Leotiomycetes</taxon>
        <taxon>Helotiales</taxon>
        <taxon>Dermateaceae</taxon>
        <taxon>Coleophoma</taxon>
    </lineage>
</organism>
<keyword evidence="2" id="KW-1185">Reference proteome</keyword>
<dbReference type="EMBL" id="PDLN01000008">
    <property type="protein sequence ID" value="RDW77943.1"/>
    <property type="molecule type" value="Genomic_DNA"/>
</dbReference>
<accession>A0A3D8RV63</accession>
<protein>
    <submittedName>
        <fullName evidence="1">Uncharacterized protein</fullName>
    </submittedName>
</protein>
<dbReference type="Proteomes" id="UP000256328">
    <property type="component" value="Unassembled WGS sequence"/>
</dbReference>
<proteinExistence type="predicted"/>
<gene>
    <name evidence="1" type="ORF">BP5796_05795</name>
</gene>
<comment type="caution">
    <text evidence="1">The sequence shown here is derived from an EMBL/GenBank/DDBJ whole genome shotgun (WGS) entry which is preliminary data.</text>
</comment>
<evidence type="ECO:0000313" key="2">
    <source>
        <dbReference type="Proteomes" id="UP000256328"/>
    </source>
</evidence>
<evidence type="ECO:0000313" key="1">
    <source>
        <dbReference type="EMBL" id="RDW77943.1"/>
    </source>
</evidence>
<dbReference type="OrthoDB" id="4403049at2759"/>
<reference evidence="1 2" key="1">
    <citation type="journal article" date="2018" name="IMA Fungus">
        <title>IMA Genome-F 9: Draft genome sequence of Annulohypoxylon stygium, Aspergillus mulundensis, Berkeleyomyces basicola (syn. Thielaviopsis basicola), Ceratocystis smalleyi, two Cercospora beticola strains, Coleophoma cylindrospora, Fusarium fracticaudum, Phialophora cf. hyalina, and Morchella septimelata.</title>
        <authorList>
            <person name="Wingfield B.D."/>
            <person name="Bills G.F."/>
            <person name="Dong Y."/>
            <person name="Huang W."/>
            <person name="Nel W.J."/>
            <person name="Swalarsk-Parry B.S."/>
            <person name="Vaghefi N."/>
            <person name="Wilken P.M."/>
            <person name="An Z."/>
            <person name="de Beer Z.W."/>
            <person name="De Vos L."/>
            <person name="Chen L."/>
            <person name="Duong T.A."/>
            <person name="Gao Y."/>
            <person name="Hammerbacher A."/>
            <person name="Kikkert J.R."/>
            <person name="Li Y."/>
            <person name="Li H."/>
            <person name="Li K."/>
            <person name="Li Q."/>
            <person name="Liu X."/>
            <person name="Ma X."/>
            <person name="Naidoo K."/>
            <person name="Pethybridge S.J."/>
            <person name="Sun J."/>
            <person name="Steenkamp E.T."/>
            <person name="van der Nest M.A."/>
            <person name="van Wyk S."/>
            <person name="Wingfield M.J."/>
            <person name="Xiong C."/>
            <person name="Yue Q."/>
            <person name="Zhang X."/>
        </authorList>
    </citation>
    <scope>NUCLEOTIDE SEQUENCE [LARGE SCALE GENOMIC DNA]</scope>
    <source>
        <strain evidence="1 2">BP5796</strain>
    </source>
</reference>
<name>A0A3D8RV63_9HELO</name>
<dbReference type="AlphaFoldDB" id="A0A3D8RV63"/>